<feature type="domain" description="Fumarate reductase/succinate dehydrogenase flavoprotein-like C-terminal" evidence="14">
    <location>
        <begin position="417"/>
        <end position="508"/>
    </location>
</feature>
<dbReference type="SUPFAM" id="SSF56425">
    <property type="entry name" value="Succinate dehydrogenase/fumarate reductase flavoprotein, catalytic domain"/>
    <property type="match status" value="1"/>
</dbReference>
<evidence type="ECO:0000256" key="2">
    <source>
        <dbReference type="ARBA" id="ARBA00004950"/>
    </source>
</evidence>
<feature type="domain" description="FAD-dependent oxidoreductase 2 FAD-binding" evidence="13">
    <location>
        <begin position="6"/>
        <end position="373"/>
    </location>
</feature>
<dbReference type="Gene3D" id="1.20.58.100">
    <property type="entry name" value="Fumarate reductase/succinate dehydrogenase flavoprotein-like, C-terminal domain"/>
    <property type="match status" value="1"/>
</dbReference>
<protein>
    <recommendedName>
        <fullName evidence="5 11">L-aspartate oxidase</fullName>
        <ecNumber evidence="4 11">1.4.3.16</ecNumber>
    </recommendedName>
</protein>
<dbReference type="Proteomes" id="UP001387364">
    <property type="component" value="Chromosome"/>
</dbReference>
<dbReference type="Pfam" id="PF02910">
    <property type="entry name" value="Succ_DH_flav_C"/>
    <property type="match status" value="1"/>
</dbReference>
<dbReference type="PANTHER" id="PTHR42716:SF2">
    <property type="entry name" value="L-ASPARTATE OXIDASE, CHLOROPLASTIC"/>
    <property type="match status" value="1"/>
</dbReference>
<evidence type="ECO:0000259" key="13">
    <source>
        <dbReference type="Pfam" id="PF00890"/>
    </source>
</evidence>
<dbReference type="Gene3D" id="3.90.700.10">
    <property type="entry name" value="Succinate dehydrogenase/fumarate reductase flavoprotein, catalytic domain"/>
    <property type="match status" value="1"/>
</dbReference>
<dbReference type="InterPro" id="IPR027477">
    <property type="entry name" value="Succ_DH/fumarate_Rdtase_cat_sf"/>
</dbReference>
<dbReference type="InterPro" id="IPR015939">
    <property type="entry name" value="Fum_Rdtase/Succ_DH_flav-like_C"/>
</dbReference>
<name>A0ABZ2N379_9BACI</name>
<comment type="cofactor">
    <cofactor evidence="1 12">
        <name>FAD</name>
        <dbReference type="ChEBI" id="CHEBI:57692"/>
    </cofactor>
</comment>
<comment type="similarity">
    <text evidence="3 12">Belongs to the FAD-dependent oxidoreductase 2 family. NadB subfamily.</text>
</comment>
<gene>
    <name evidence="15" type="primary">nadB</name>
    <name evidence="15" type="ORF">WDJ61_13010</name>
</gene>
<dbReference type="RefSeq" id="WP_338750392.1">
    <property type="nucleotide sequence ID" value="NZ_CP147404.1"/>
</dbReference>
<organism evidence="15 16">
    <name type="scientific">Bacillus kandeliae</name>
    <dbReference type="NCBI Taxonomy" id="3129297"/>
    <lineage>
        <taxon>Bacteria</taxon>
        <taxon>Bacillati</taxon>
        <taxon>Bacillota</taxon>
        <taxon>Bacilli</taxon>
        <taxon>Bacillales</taxon>
        <taxon>Bacillaceae</taxon>
        <taxon>Bacillus</taxon>
    </lineage>
</organism>
<dbReference type="PANTHER" id="PTHR42716">
    <property type="entry name" value="L-ASPARTATE OXIDASE"/>
    <property type="match status" value="1"/>
</dbReference>
<keyword evidence="9 12" id="KW-0560">Oxidoreductase</keyword>
<sequence length="530" mass="58889">MKNQLDVLIIGSGIAALQLARLLDSALHVSVITKSVIRQSNSYWAQGGIAAVVDRNDHLRFHVEDTITAGRFHHSYREVERLVEEGATTVKQLVAEGLPIDRDEFGHISLGLEGAHRMNRIVHAGGDATGRHTIEFLLEQLPEQVQIIEQEMAYELLLSVDRSTCVGVKTKRRDGSVQIYRARHVVLASGGVGAIYPFTTNQTMLTGDGIAMAFRAGAEIADMEFIQFHPTLLYVNGETKGLVSEAVRGAGGTLVDEAGNRLMEHVHPLKDLAPRHITAYEIYKARANGKDVYIDIRSILDFEKQFPTITALCEQHGISVADGLLPVAPGSHFLMGGICVDTFGRTTIPGLYAIGETANSGVHGANRLASNSLLEGIVFGRRLAKYLNEQPQISNAIPIFHYEEKIDSEKIALLSKSELQQRMMEAVGMIRSGEKLQAHLHYLTESGVNDWIKKGIDVLSHKEIEKLFLFINSYLISYPALLREESRGAHIRSDFSIEEESWMGKRIIQTIQHTWIRRGFCESDQTRIHA</sequence>
<dbReference type="InterPro" id="IPR005288">
    <property type="entry name" value="NadB"/>
</dbReference>
<accession>A0ABZ2N379</accession>
<dbReference type="SUPFAM" id="SSF46977">
    <property type="entry name" value="Succinate dehydrogenase/fumarate reductase flavoprotein C-terminal domain"/>
    <property type="match status" value="1"/>
</dbReference>
<evidence type="ECO:0000256" key="5">
    <source>
        <dbReference type="ARBA" id="ARBA00021901"/>
    </source>
</evidence>
<dbReference type="EMBL" id="CP147404">
    <property type="protein sequence ID" value="WXB92168.1"/>
    <property type="molecule type" value="Genomic_DNA"/>
</dbReference>
<evidence type="ECO:0000259" key="14">
    <source>
        <dbReference type="Pfam" id="PF02910"/>
    </source>
</evidence>
<dbReference type="PRINTS" id="PR00368">
    <property type="entry name" value="FADPNR"/>
</dbReference>
<dbReference type="InterPro" id="IPR003953">
    <property type="entry name" value="FAD-dep_OxRdtase_2_FAD-bd"/>
</dbReference>
<evidence type="ECO:0000256" key="6">
    <source>
        <dbReference type="ARBA" id="ARBA00022630"/>
    </source>
</evidence>
<dbReference type="GO" id="GO:0008734">
    <property type="term" value="F:L-aspartate oxidase activity"/>
    <property type="evidence" value="ECO:0007669"/>
    <property type="project" value="UniProtKB-EC"/>
</dbReference>
<evidence type="ECO:0000256" key="4">
    <source>
        <dbReference type="ARBA" id="ARBA00012173"/>
    </source>
</evidence>
<evidence type="ECO:0000256" key="1">
    <source>
        <dbReference type="ARBA" id="ARBA00001974"/>
    </source>
</evidence>
<evidence type="ECO:0000313" key="15">
    <source>
        <dbReference type="EMBL" id="WXB92168.1"/>
    </source>
</evidence>
<dbReference type="SUPFAM" id="SSF51905">
    <property type="entry name" value="FAD/NAD(P)-binding domain"/>
    <property type="match status" value="1"/>
</dbReference>
<keyword evidence="6 12" id="KW-0285">Flavoprotein</keyword>
<evidence type="ECO:0000256" key="11">
    <source>
        <dbReference type="NCBIfam" id="TIGR00551"/>
    </source>
</evidence>
<dbReference type="NCBIfam" id="NF005978">
    <property type="entry name" value="PRK08071.1"/>
    <property type="match status" value="1"/>
</dbReference>
<evidence type="ECO:0000256" key="3">
    <source>
        <dbReference type="ARBA" id="ARBA00008562"/>
    </source>
</evidence>
<keyword evidence="8 12" id="KW-0274">FAD</keyword>
<comment type="subcellular location">
    <subcellularLocation>
        <location evidence="12">Cytoplasm</location>
    </subcellularLocation>
</comment>
<dbReference type="NCBIfam" id="TIGR00551">
    <property type="entry name" value="nadB"/>
    <property type="match status" value="1"/>
</dbReference>
<dbReference type="EC" id="1.4.3.16" evidence="4 11"/>
<dbReference type="InterPro" id="IPR037099">
    <property type="entry name" value="Fum_R/Succ_DH_flav-like_C_sf"/>
</dbReference>
<comment type="catalytic activity">
    <reaction evidence="10">
        <text>L-aspartate + O2 = iminosuccinate + H2O2</text>
        <dbReference type="Rhea" id="RHEA:25876"/>
        <dbReference type="ChEBI" id="CHEBI:15379"/>
        <dbReference type="ChEBI" id="CHEBI:16240"/>
        <dbReference type="ChEBI" id="CHEBI:29991"/>
        <dbReference type="ChEBI" id="CHEBI:77875"/>
        <dbReference type="EC" id="1.4.3.16"/>
    </reaction>
    <physiologicalReaction direction="left-to-right" evidence="10">
        <dbReference type="Rhea" id="RHEA:25877"/>
    </physiologicalReaction>
</comment>
<keyword evidence="7 12" id="KW-0662">Pyridine nucleotide biosynthesis</keyword>
<reference evidence="15 16" key="1">
    <citation type="submission" date="2024-02" db="EMBL/GenBank/DDBJ databases">
        <title>Seven novel Bacillus-like species.</title>
        <authorList>
            <person name="Liu G."/>
        </authorList>
    </citation>
    <scope>NUCLEOTIDE SEQUENCE [LARGE SCALE GENOMIC DNA]</scope>
    <source>
        <strain evidence="15 16">FJAT-52991</strain>
    </source>
</reference>
<evidence type="ECO:0000256" key="12">
    <source>
        <dbReference type="RuleBase" id="RU362049"/>
    </source>
</evidence>
<evidence type="ECO:0000256" key="9">
    <source>
        <dbReference type="ARBA" id="ARBA00023002"/>
    </source>
</evidence>
<proteinExistence type="inferred from homology"/>
<dbReference type="Gene3D" id="3.50.50.60">
    <property type="entry name" value="FAD/NAD(P)-binding domain"/>
    <property type="match status" value="1"/>
</dbReference>
<comment type="function">
    <text evidence="12">Catalyzes the oxidation of L-aspartate to iminoaspartate.</text>
</comment>
<evidence type="ECO:0000313" key="16">
    <source>
        <dbReference type="Proteomes" id="UP001387364"/>
    </source>
</evidence>
<evidence type="ECO:0000256" key="7">
    <source>
        <dbReference type="ARBA" id="ARBA00022642"/>
    </source>
</evidence>
<dbReference type="Pfam" id="PF00890">
    <property type="entry name" value="FAD_binding_2"/>
    <property type="match status" value="1"/>
</dbReference>
<evidence type="ECO:0000256" key="8">
    <source>
        <dbReference type="ARBA" id="ARBA00022827"/>
    </source>
</evidence>
<evidence type="ECO:0000256" key="10">
    <source>
        <dbReference type="ARBA" id="ARBA00048305"/>
    </source>
</evidence>
<keyword evidence="16" id="KW-1185">Reference proteome</keyword>
<dbReference type="InterPro" id="IPR036188">
    <property type="entry name" value="FAD/NAD-bd_sf"/>
</dbReference>
<comment type="pathway">
    <text evidence="2 12">Cofactor biosynthesis; NAD(+) biosynthesis; iminoaspartate from L-aspartate (oxidase route): step 1/1.</text>
</comment>